<organism evidence="2">
    <name type="scientific">uncultured Solirubrobacterales bacterium</name>
    <dbReference type="NCBI Taxonomy" id="768556"/>
    <lineage>
        <taxon>Bacteria</taxon>
        <taxon>Bacillati</taxon>
        <taxon>Actinomycetota</taxon>
        <taxon>Thermoleophilia</taxon>
        <taxon>Solirubrobacterales</taxon>
        <taxon>environmental samples</taxon>
    </lineage>
</organism>
<feature type="compositionally biased region" description="Basic and acidic residues" evidence="1">
    <location>
        <begin position="1"/>
        <end position="36"/>
    </location>
</feature>
<protein>
    <submittedName>
        <fullName evidence="2">Uncharacterized protein</fullName>
    </submittedName>
</protein>
<sequence>MNRSDEGKTREHEGDMAQNERHAEERRRQNAGDPDHNTTPPGNPETDDEAVEKGEDNLGRIAGR</sequence>
<dbReference type="AlphaFoldDB" id="A0A6J4S7E7"/>
<name>A0A6J4S7E7_9ACTN</name>
<evidence type="ECO:0000256" key="1">
    <source>
        <dbReference type="SAM" id="MobiDB-lite"/>
    </source>
</evidence>
<evidence type="ECO:0000313" key="2">
    <source>
        <dbReference type="EMBL" id="CAA9485271.1"/>
    </source>
</evidence>
<gene>
    <name evidence="2" type="ORF">AVDCRST_MAG17-419</name>
</gene>
<dbReference type="EMBL" id="CADCVV010000030">
    <property type="protein sequence ID" value="CAA9485271.1"/>
    <property type="molecule type" value="Genomic_DNA"/>
</dbReference>
<proteinExistence type="predicted"/>
<accession>A0A6J4S7E7</accession>
<reference evidence="2" key="1">
    <citation type="submission" date="2020-02" db="EMBL/GenBank/DDBJ databases">
        <authorList>
            <person name="Meier V. D."/>
        </authorList>
    </citation>
    <scope>NUCLEOTIDE SEQUENCE</scope>
    <source>
        <strain evidence="2">AVDCRST_MAG17</strain>
    </source>
</reference>
<feature type="region of interest" description="Disordered" evidence="1">
    <location>
        <begin position="1"/>
        <end position="64"/>
    </location>
</feature>